<accession>A0A0A9B344</accession>
<organism evidence="1">
    <name type="scientific">Arundo donax</name>
    <name type="common">Giant reed</name>
    <name type="synonym">Donax arundinaceus</name>
    <dbReference type="NCBI Taxonomy" id="35708"/>
    <lineage>
        <taxon>Eukaryota</taxon>
        <taxon>Viridiplantae</taxon>
        <taxon>Streptophyta</taxon>
        <taxon>Embryophyta</taxon>
        <taxon>Tracheophyta</taxon>
        <taxon>Spermatophyta</taxon>
        <taxon>Magnoliopsida</taxon>
        <taxon>Liliopsida</taxon>
        <taxon>Poales</taxon>
        <taxon>Poaceae</taxon>
        <taxon>PACMAD clade</taxon>
        <taxon>Arundinoideae</taxon>
        <taxon>Arundineae</taxon>
        <taxon>Arundo</taxon>
    </lineage>
</organism>
<dbReference type="EMBL" id="GBRH01239466">
    <property type="protein sequence ID" value="JAD58429.1"/>
    <property type="molecule type" value="Transcribed_RNA"/>
</dbReference>
<evidence type="ECO:0000313" key="1">
    <source>
        <dbReference type="EMBL" id="JAD58429.1"/>
    </source>
</evidence>
<reference evidence="1" key="1">
    <citation type="submission" date="2014-09" db="EMBL/GenBank/DDBJ databases">
        <authorList>
            <person name="Magalhaes I.L.F."/>
            <person name="Oliveira U."/>
            <person name="Santos F.R."/>
            <person name="Vidigal T.H.D.A."/>
            <person name="Brescovit A.D."/>
            <person name="Santos A.J."/>
        </authorList>
    </citation>
    <scope>NUCLEOTIDE SEQUENCE</scope>
    <source>
        <tissue evidence="1">Shoot tissue taken approximately 20 cm above the soil surface</tissue>
    </source>
</reference>
<sequence length="21" mass="2237">MPLIIVVVSNLSTPIGRICNP</sequence>
<proteinExistence type="predicted"/>
<protein>
    <submittedName>
        <fullName evidence="1">Uncharacterized protein</fullName>
    </submittedName>
</protein>
<name>A0A0A9B344_ARUDO</name>
<reference evidence="1" key="2">
    <citation type="journal article" date="2015" name="Data Brief">
        <title>Shoot transcriptome of the giant reed, Arundo donax.</title>
        <authorList>
            <person name="Barrero R.A."/>
            <person name="Guerrero F.D."/>
            <person name="Moolhuijzen P."/>
            <person name="Goolsby J.A."/>
            <person name="Tidwell J."/>
            <person name="Bellgard S.E."/>
            <person name="Bellgard M.I."/>
        </authorList>
    </citation>
    <scope>NUCLEOTIDE SEQUENCE</scope>
    <source>
        <tissue evidence="1">Shoot tissue taken approximately 20 cm above the soil surface</tissue>
    </source>
</reference>
<dbReference type="AlphaFoldDB" id="A0A0A9B344"/>